<dbReference type="InterPro" id="IPR000160">
    <property type="entry name" value="GGDEF_dom"/>
</dbReference>
<keyword evidence="1" id="KW-0472">Membrane</keyword>
<dbReference type="InterPro" id="IPR029787">
    <property type="entry name" value="Nucleotide_cyclase"/>
</dbReference>
<keyword evidence="1" id="KW-1133">Transmembrane helix</keyword>
<gene>
    <name evidence="3" type="ORF">KYD98_14515</name>
</gene>
<feature type="transmembrane region" description="Helical" evidence="1">
    <location>
        <begin position="341"/>
        <end position="361"/>
    </location>
</feature>
<evidence type="ECO:0000256" key="1">
    <source>
        <dbReference type="SAM" id="Phobius"/>
    </source>
</evidence>
<dbReference type="PANTHER" id="PTHR45138">
    <property type="entry name" value="REGULATORY COMPONENTS OF SENSORY TRANSDUCTION SYSTEM"/>
    <property type="match status" value="1"/>
</dbReference>
<reference evidence="3 4" key="1">
    <citation type="submission" date="2021-07" db="EMBL/GenBank/DDBJ databases">
        <title>Clostridium weizhouense sp. nov., an anaerobic bacterium isolated from activated sludge of Petroleum wastewater.</title>
        <authorList>
            <person name="Li Q."/>
        </authorList>
    </citation>
    <scope>NUCLEOTIDE SEQUENCE [LARGE SCALE GENOMIC DNA]</scope>
    <source>
        <strain evidence="3 4">YB-6</strain>
    </source>
</reference>
<feature type="transmembrane region" description="Helical" evidence="1">
    <location>
        <begin position="310"/>
        <end position="329"/>
    </location>
</feature>
<comment type="caution">
    <text evidence="3">The sequence shown here is derived from an EMBL/GenBank/DDBJ whole genome shotgun (WGS) entry which is preliminary data.</text>
</comment>
<dbReference type="SMART" id="SM00267">
    <property type="entry name" value="GGDEF"/>
    <property type="match status" value="1"/>
</dbReference>
<feature type="domain" description="GGDEF" evidence="2">
    <location>
        <begin position="437"/>
        <end position="568"/>
    </location>
</feature>
<feature type="transmembrane region" description="Helical" evidence="1">
    <location>
        <begin position="12"/>
        <end position="35"/>
    </location>
</feature>
<feature type="transmembrane region" description="Helical" evidence="1">
    <location>
        <begin position="185"/>
        <end position="209"/>
    </location>
</feature>
<feature type="transmembrane region" description="Helical" evidence="1">
    <location>
        <begin position="247"/>
        <end position="268"/>
    </location>
</feature>
<keyword evidence="1" id="KW-0812">Transmembrane</keyword>
<feature type="transmembrane region" description="Helical" evidence="1">
    <location>
        <begin position="216"/>
        <end position="235"/>
    </location>
</feature>
<sequence length="573" mass="66233">MNKLIKIDHKNLIVKLLVFSVVLFLISIIISGIFMNYNSNTFIGKNAINLNNDWLFINKRTEEQDIIKFPLNLKYSKDTIYSFSKTIKDDNFSNDKLLCLRTGFANLDVYINDNLIYNFSDDSYDKFSNRGKSTLHMIKLPSELYNKNLTFKVEMGENPYLPYDIKTPLIGTKSEIIYNLISSQILNYIILFLMINFTIIIFNILGIALLKKVNNLFHLLSIGLFALLATTYSISETNILQLLLPNTYLLNNLTFMSLMLVSIPIIMIMLETTNKKYTQILVPIIYLDLTNFIVQVVLNFLGVFDFRSMLFISHILIITNSILCLYIIINSRKNRNIGSKYFEISIIPMLIGTLIDITLFYLYISTYYGICFQIGVLFFIMIQLGYVINSHFNYYRSSIQSTIYERMAFTDIMTSLENRAAFEEKIVHVNRNLNSYDSIWCLSMDINNLKEINDTLGHSSGDKLINSFANILNKNFSEIAHCYRIGGDEFIAILLNVSEKNLKNKLNTLHSMIKAHNLNSPLKLSAAIGYDNFKFDQDINLNDLISRSDKLMYENKRNMKNLIALNEEQLNSI</sequence>
<feature type="transmembrane region" description="Helical" evidence="1">
    <location>
        <begin position="367"/>
        <end position="388"/>
    </location>
</feature>
<keyword evidence="4" id="KW-1185">Reference proteome</keyword>
<accession>A0ABS7ARY0</accession>
<dbReference type="InterPro" id="IPR050469">
    <property type="entry name" value="Diguanylate_Cyclase"/>
</dbReference>
<proteinExistence type="predicted"/>
<evidence type="ECO:0000313" key="4">
    <source>
        <dbReference type="Proteomes" id="UP001519921"/>
    </source>
</evidence>
<dbReference type="CDD" id="cd01949">
    <property type="entry name" value="GGDEF"/>
    <property type="match status" value="1"/>
</dbReference>
<organism evidence="3 4">
    <name type="scientific">Clostridium weizhouense</name>
    <dbReference type="NCBI Taxonomy" id="2859781"/>
    <lineage>
        <taxon>Bacteria</taxon>
        <taxon>Bacillati</taxon>
        <taxon>Bacillota</taxon>
        <taxon>Clostridia</taxon>
        <taxon>Eubacteriales</taxon>
        <taxon>Clostridiaceae</taxon>
        <taxon>Clostridium</taxon>
    </lineage>
</organism>
<dbReference type="PANTHER" id="PTHR45138:SF9">
    <property type="entry name" value="DIGUANYLATE CYCLASE DGCM-RELATED"/>
    <property type="match status" value="1"/>
</dbReference>
<feature type="transmembrane region" description="Helical" evidence="1">
    <location>
        <begin position="280"/>
        <end position="304"/>
    </location>
</feature>
<dbReference type="PROSITE" id="PS50887">
    <property type="entry name" value="GGDEF"/>
    <property type="match status" value="1"/>
</dbReference>
<evidence type="ECO:0000259" key="2">
    <source>
        <dbReference type="PROSITE" id="PS50887"/>
    </source>
</evidence>
<dbReference type="InterPro" id="IPR043128">
    <property type="entry name" value="Rev_trsase/Diguanyl_cyclase"/>
</dbReference>
<dbReference type="NCBIfam" id="TIGR00254">
    <property type="entry name" value="GGDEF"/>
    <property type="match status" value="1"/>
</dbReference>
<dbReference type="SUPFAM" id="SSF55073">
    <property type="entry name" value="Nucleotide cyclase"/>
    <property type="match status" value="1"/>
</dbReference>
<evidence type="ECO:0000313" key="3">
    <source>
        <dbReference type="EMBL" id="MBW6411304.1"/>
    </source>
</evidence>
<dbReference type="EMBL" id="JAHXPT010000013">
    <property type="protein sequence ID" value="MBW6411304.1"/>
    <property type="molecule type" value="Genomic_DNA"/>
</dbReference>
<dbReference type="Pfam" id="PF00990">
    <property type="entry name" value="GGDEF"/>
    <property type="match status" value="1"/>
</dbReference>
<dbReference type="Gene3D" id="3.30.70.270">
    <property type="match status" value="1"/>
</dbReference>
<protein>
    <submittedName>
        <fullName evidence="3">GGDEF domain-containing protein</fullName>
    </submittedName>
</protein>
<dbReference type="RefSeq" id="WP_219780772.1">
    <property type="nucleotide sequence ID" value="NZ_JAHXPT010000013.1"/>
</dbReference>
<name>A0ABS7ARY0_9CLOT</name>
<dbReference type="Proteomes" id="UP001519921">
    <property type="component" value="Unassembled WGS sequence"/>
</dbReference>